<gene>
    <name evidence="1" type="ORF">GQ43DRAFT_439384</name>
</gene>
<dbReference type="AlphaFoldDB" id="A0A9P4JR44"/>
<keyword evidence="2" id="KW-1185">Reference proteome</keyword>
<evidence type="ECO:0000313" key="2">
    <source>
        <dbReference type="Proteomes" id="UP000799536"/>
    </source>
</evidence>
<reference evidence="1" key="1">
    <citation type="journal article" date="2020" name="Stud. Mycol.">
        <title>101 Dothideomycetes genomes: a test case for predicting lifestyles and emergence of pathogens.</title>
        <authorList>
            <person name="Haridas S."/>
            <person name="Albert R."/>
            <person name="Binder M."/>
            <person name="Bloem J."/>
            <person name="Labutti K."/>
            <person name="Salamov A."/>
            <person name="Andreopoulos B."/>
            <person name="Baker S."/>
            <person name="Barry K."/>
            <person name="Bills G."/>
            <person name="Bluhm B."/>
            <person name="Cannon C."/>
            <person name="Castanera R."/>
            <person name="Culley D."/>
            <person name="Daum C."/>
            <person name="Ezra D."/>
            <person name="Gonzalez J."/>
            <person name="Henrissat B."/>
            <person name="Kuo A."/>
            <person name="Liang C."/>
            <person name="Lipzen A."/>
            <person name="Lutzoni F."/>
            <person name="Magnuson J."/>
            <person name="Mondo S."/>
            <person name="Nolan M."/>
            <person name="Ohm R."/>
            <person name="Pangilinan J."/>
            <person name="Park H.-J."/>
            <person name="Ramirez L."/>
            <person name="Alfaro M."/>
            <person name="Sun H."/>
            <person name="Tritt A."/>
            <person name="Yoshinaga Y."/>
            <person name="Zwiers L.-H."/>
            <person name="Turgeon B."/>
            <person name="Goodwin S."/>
            <person name="Spatafora J."/>
            <person name="Crous P."/>
            <person name="Grigoriev I."/>
        </authorList>
    </citation>
    <scope>NUCLEOTIDE SEQUENCE</scope>
    <source>
        <strain evidence="1">ATCC 74209</strain>
    </source>
</reference>
<comment type="caution">
    <text evidence="1">The sequence shown here is derived from an EMBL/GenBank/DDBJ whole genome shotgun (WGS) entry which is preliminary data.</text>
</comment>
<sequence>MSFRQRKQLVSELSGYFQIPNHMLSDVYRRSKGFFSFEGSYDKDGLLQSHGTWFRVLVKTITQDTSSSYT</sequence>
<name>A0A9P4JR44_9PLEO</name>
<evidence type="ECO:0000313" key="1">
    <source>
        <dbReference type="EMBL" id="KAF2202859.1"/>
    </source>
</evidence>
<protein>
    <submittedName>
        <fullName evidence="1">Uncharacterized protein</fullName>
    </submittedName>
</protein>
<dbReference type="Proteomes" id="UP000799536">
    <property type="component" value="Unassembled WGS sequence"/>
</dbReference>
<accession>A0A9P4JR44</accession>
<proteinExistence type="predicted"/>
<dbReference type="EMBL" id="ML993922">
    <property type="protein sequence ID" value="KAF2202859.1"/>
    <property type="molecule type" value="Genomic_DNA"/>
</dbReference>
<organism evidence="1 2">
    <name type="scientific">Delitschia confertaspora ATCC 74209</name>
    <dbReference type="NCBI Taxonomy" id="1513339"/>
    <lineage>
        <taxon>Eukaryota</taxon>
        <taxon>Fungi</taxon>
        <taxon>Dikarya</taxon>
        <taxon>Ascomycota</taxon>
        <taxon>Pezizomycotina</taxon>
        <taxon>Dothideomycetes</taxon>
        <taxon>Pleosporomycetidae</taxon>
        <taxon>Pleosporales</taxon>
        <taxon>Delitschiaceae</taxon>
        <taxon>Delitschia</taxon>
    </lineage>
</organism>